<dbReference type="PATRIC" id="fig|446465.5.peg.1854"/>
<dbReference type="OrthoDB" id="4404538at2"/>
<accession>C7MDM4</accession>
<dbReference type="eggNOG" id="COG4899">
    <property type="taxonomic scope" value="Bacteria"/>
</dbReference>
<evidence type="ECO:0000313" key="1">
    <source>
        <dbReference type="EMBL" id="ACU85681.1"/>
    </source>
</evidence>
<dbReference type="InterPro" id="IPR018697">
    <property type="entry name" value="DUF2199"/>
</dbReference>
<dbReference type="EMBL" id="CP001643">
    <property type="protein sequence ID" value="ACU85681.1"/>
    <property type="molecule type" value="Genomic_DNA"/>
</dbReference>
<gene>
    <name evidence="1" type="ordered locus">Bfae_18650</name>
</gene>
<dbReference type="HOGENOM" id="CLU_112462_0_0_11"/>
<dbReference type="Proteomes" id="UP000001919">
    <property type="component" value="Chromosome"/>
</dbReference>
<keyword evidence="2" id="KW-1185">Reference proteome</keyword>
<reference evidence="1 2" key="1">
    <citation type="journal article" date="2009" name="Stand. Genomic Sci.">
        <title>Complete genome sequence of Brachybacterium faecium type strain (Schefferle 6-10).</title>
        <authorList>
            <person name="Lapidus A."/>
            <person name="Pukall R."/>
            <person name="Labuttii K."/>
            <person name="Copeland A."/>
            <person name="Del Rio T.G."/>
            <person name="Nolan M."/>
            <person name="Chen F."/>
            <person name="Lucas S."/>
            <person name="Tice H."/>
            <person name="Cheng J.F."/>
            <person name="Bruce D."/>
            <person name="Goodwin L."/>
            <person name="Pitluck S."/>
            <person name="Rohde M."/>
            <person name="Goker M."/>
            <person name="Pati A."/>
            <person name="Ivanova N."/>
            <person name="Mavrommatis K."/>
            <person name="Chen A."/>
            <person name="Palaniappan K."/>
            <person name="D'haeseleer P."/>
            <person name="Chain P."/>
            <person name="Bristow J."/>
            <person name="Eisen J.A."/>
            <person name="Markowitz V."/>
            <person name="Hugenholtz P."/>
            <person name="Kyrpides N.C."/>
            <person name="Klenk H.P."/>
        </authorList>
    </citation>
    <scope>NUCLEOTIDE SEQUENCE [LARGE SCALE GENOMIC DNA]</scope>
    <source>
        <strain evidence="2">ATCC 43885 / DSM 4810 / JCM 11609 / LMG 19847 / NBRC 14762 / NCIMB 9860 / 6-10</strain>
    </source>
</reference>
<dbReference type="Pfam" id="PF09965">
    <property type="entry name" value="DUF2199"/>
    <property type="match status" value="1"/>
</dbReference>
<dbReference type="KEGG" id="bfa:Bfae_18650"/>
<sequence length="188" mass="20857">MVGIDYRCGSCGSEHRGTDGREGSPWPALSFRRPDAYVALSRHLRRHHAAATNDLCWIATGQGVRCFLRGCLSVPILGESITLEYGLWVEVSEEVFLDYQLHYEDPEGLGTYVGAPANAIPGYEDTAALPLQILCQPFPHRPQLRPDSLHRHPLSRDVHRGISRAEAELRIRAFLLGRDGTTMPGLEG</sequence>
<evidence type="ECO:0000313" key="2">
    <source>
        <dbReference type="Proteomes" id="UP000001919"/>
    </source>
</evidence>
<organism evidence="1 2">
    <name type="scientific">Brachybacterium faecium (strain ATCC 43885 / DSM 4810 / JCM 11609 / LMG 19847 / NBRC 14762 / NCIMB 9860 / 6-10)</name>
    <dbReference type="NCBI Taxonomy" id="446465"/>
    <lineage>
        <taxon>Bacteria</taxon>
        <taxon>Bacillati</taxon>
        <taxon>Actinomycetota</taxon>
        <taxon>Actinomycetes</taxon>
        <taxon>Micrococcales</taxon>
        <taxon>Dermabacteraceae</taxon>
        <taxon>Brachybacterium</taxon>
    </lineage>
</organism>
<protein>
    <submittedName>
        <fullName evidence="1">Uncharacterized conserved protein</fullName>
    </submittedName>
</protein>
<dbReference type="AlphaFoldDB" id="C7MDM4"/>
<name>C7MDM4_BRAFD</name>
<proteinExistence type="predicted"/>